<proteinExistence type="predicted"/>
<gene>
    <name evidence="1" type="ORF">LCGC14_1274430</name>
</gene>
<name>A0A0F9NDU6_9ZZZZ</name>
<protein>
    <submittedName>
        <fullName evidence="1">Uncharacterized protein</fullName>
    </submittedName>
</protein>
<sequence>HLVIRNDDGYEWTIGYDVVEQELSFHNQFEEEVALTWTELKDKFKDSTRRIMTVNFNKKIDKKEYIEKIVNLYPNKNGKLKSKAQYELDIKDATKSLLTGTERTMIGRHFGTYKSERIVFIDMELENDASKDYDTRIRLVDQNHKLDSRRWYEIYTEEISALLVNEKGRIY</sequence>
<accession>A0A0F9NDU6</accession>
<comment type="caution">
    <text evidence="1">The sequence shown here is derived from an EMBL/GenBank/DDBJ whole genome shotgun (WGS) entry which is preliminary data.</text>
</comment>
<feature type="non-terminal residue" evidence="1">
    <location>
        <position position="1"/>
    </location>
</feature>
<organism evidence="1">
    <name type="scientific">marine sediment metagenome</name>
    <dbReference type="NCBI Taxonomy" id="412755"/>
    <lineage>
        <taxon>unclassified sequences</taxon>
        <taxon>metagenomes</taxon>
        <taxon>ecological metagenomes</taxon>
    </lineage>
</organism>
<reference evidence="1" key="1">
    <citation type="journal article" date="2015" name="Nature">
        <title>Complex archaea that bridge the gap between prokaryotes and eukaryotes.</title>
        <authorList>
            <person name="Spang A."/>
            <person name="Saw J.H."/>
            <person name="Jorgensen S.L."/>
            <person name="Zaremba-Niedzwiedzka K."/>
            <person name="Martijn J."/>
            <person name="Lind A.E."/>
            <person name="van Eijk R."/>
            <person name="Schleper C."/>
            <person name="Guy L."/>
            <person name="Ettema T.J."/>
        </authorList>
    </citation>
    <scope>NUCLEOTIDE SEQUENCE</scope>
</reference>
<dbReference type="AlphaFoldDB" id="A0A0F9NDU6"/>
<dbReference type="EMBL" id="LAZR01007184">
    <property type="protein sequence ID" value="KKM86895.1"/>
    <property type="molecule type" value="Genomic_DNA"/>
</dbReference>
<evidence type="ECO:0000313" key="1">
    <source>
        <dbReference type="EMBL" id="KKM86895.1"/>
    </source>
</evidence>